<accession>A0A059FGZ3</accession>
<gene>
    <name evidence="3" type="ORF">HJA_05962</name>
</gene>
<keyword evidence="2" id="KW-0812">Transmembrane</keyword>
<dbReference type="OrthoDB" id="466056at2"/>
<dbReference type="eggNOG" id="ENOG5032RTR">
    <property type="taxonomic scope" value="Bacteria"/>
</dbReference>
<evidence type="ECO:0000256" key="1">
    <source>
        <dbReference type="SAM" id="MobiDB-lite"/>
    </source>
</evidence>
<evidence type="ECO:0000313" key="3">
    <source>
        <dbReference type="EMBL" id="KCZ89773.1"/>
    </source>
</evidence>
<organism evidence="3 4">
    <name type="scientific">Hyphomonas jannaschiana VP2</name>
    <dbReference type="NCBI Taxonomy" id="1280952"/>
    <lineage>
        <taxon>Bacteria</taxon>
        <taxon>Pseudomonadati</taxon>
        <taxon>Pseudomonadota</taxon>
        <taxon>Alphaproteobacteria</taxon>
        <taxon>Hyphomonadales</taxon>
        <taxon>Hyphomonadaceae</taxon>
        <taxon>Hyphomonas</taxon>
    </lineage>
</organism>
<feature type="region of interest" description="Disordered" evidence="1">
    <location>
        <begin position="1"/>
        <end position="26"/>
    </location>
</feature>
<dbReference type="PATRIC" id="fig|1280952.3.peg.1183"/>
<keyword evidence="2" id="KW-1133">Transmembrane helix</keyword>
<keyword evidence="4" id="KW-1185">Reference proteome</keyword>
<feature type="transmembrane region" description="Helical" evidence="2">
    <location>
        <begin position="34"/>
        <end position="54"/>
    </location>
</feature>
<evidence type="ECO:0000313" key="4">
    <source>
        <dbReference type="Proteomes" id="UP000024816"/>
    </source>
</evidence>
<reference evidence="3 4" key="1">
    <citation type="journal article" date="2014" name="Antonie Van Leeuwenhoek">
        <title>Hyphomonas beringensis sp. nov. and Hyphomonas chukchiensis sp. nov., isolated from surface seawater of the Bering Sea and Chukchi Sea.</title>
        <authorList>
            <person name="Li C."/>
            <person name="Lai Q."/>
            <person name="Li G."/>
            <person name="Dong C."/>
            <person name="Wang J."/>
            <person name="Liao Y."/>
            <person name="Shao Z."/>
        </authorList>
    </citation>
    <scope>NUCLEOTIDE SEQUENCE [LARGE SCALE GENOMIC DNA]</scope>
    <source>
        <strain evidence="3 4">VP2</strain>
    </source>
</reference>
<name>A0A059FGZ3_9PROT</name>
<dbReference type="Proteomes" id="UP000024816">
    <property type="component" value="Unassembled WGS sequence"/>
</dbReference>
<protein>
    <submittedName>
        <fullName evidence="3">Putative ATP synthesis-related protein</fullName>
    </submittedName>
</protein>
<dbReference type="InterPro" id="IPR032820">
    <property type="entry name" value="ATPase_put"/>
</dbReference>
<proteinExistence type="predicted"/>
<dbReference type="Pfam" id="PF09527">
    <property type="entry name" value="ATPase_gene1"/>
    <property type="match status" value="1"/>
</dbReference>
<comment type="caution">
    <text evidence="3">The sequence shown here is derived from an EMBL/GenBank/DDBJ whole genome shotgun (WGS) entry which is preliminary data.</text>
</comment>
<feature type="transmembrane region" description="Helical" evidence="2">
    <location>
        <begin position="66"/>
        <end position="88"/>
    </location>
</feature>
<dbReference type="EMBL" id="ARYJ01000003">
    <property type="protein sequence ID" value="KCZ89773.1"/>
    <property type="molecule type" value="Genomic_DNA"/>
</dbReference>
<dbReference type="RefSeq" id="WP_035579459.1">
    <property type="nucleotide sequence ID" value="NZ_ARYJ01000003.1"/>
</dbReference>
<evidence type="ECO:0000256" key="2">
    <source>
        <dbReference type="SAM" id="Phobius"/>
    </source>
</evidence>
<sequence>MNDDSDRTEEAARRADALDKAGKADPEPSLARRFATIGALGWIIVVPILTGLFIGHWLDDWLNTGITMSAALLMAGAVFGFVLAWRWIQEQ</sequence>
<keyword evidence="2" id="KW-0472">Membrane</keyword>
<dbReference type="AlphaFoldDB" id="A0A059FGZ3"/>
<dbReference type="STRING" id="1280952.HJA_05962"/>